<comment type="caution">
    <text evidence="1">The sequence shown here is derived from an EMBL/GenBank/DDBJ whole genome shotgun (WGS) entry which is preliminary data.</text>
</comment>
<reference evidence="1 2" key="1">
    <citation type="submission" date="2018-03" db="EMBL/GenBank/DDBJ databases">
        <title>Genomic Encyclopedia of Archaeal and Bacterial Type Strains, Phase II (KMG-II): from individual species to whole genera.</title>
        <authorList>
            <person name="Goeker M."/>
        </authorList>
    </citation>
    <scope>NUCLEOTIDE SEQUENCE [LARGE SCALE GENOMIC DNA]</scope>
    <source>
        <strain evidence="1 2">DSM 100673</strain>
    </source>
</reference>
<dbReference type="EMBL" id="PYGJ01000014">
    <property type="protein sequence ID" value="PSL17797.1"/>
    <property type="molecule type" value="Genomic_DNA"/>
</dbReference>
<name>A0A2P8F7W1_9RHOB</name>
<protein>
    <recommendedName>
        <fullName evidence="3">DDE family transposase</fullName>
    </recommendedName>
</protein>
<evidence type="ECO:0000313" key="2">
    <source>
        <dbReference type="Proteomes" id="UP000240418"/>
    </source>
</evidence>
<organism evidence="1 2">
    <name type="scientific">Shimia abyssi</name>
    <dbReference type="NCBI Taxonomy" id="1662395"/>
    <lineage>
        <taxon>Bacteria</taxon>
        <taxon>Pseudomonadati</taxon>
        <taxon>Pseudomonadota</taxon>
        <taxon>Alphaproteobacteria</taxon>
        <taxon>Rhodobacterales</taxon>
        <taxon>Roseobacteraceae</taxon>
    </lineage>
</organism>
<proteinExistence type="predicted"/>
<dbReference type="Proteomes" id="UP000240418">
    <property type="component" value="Unassembled WGS sequence"/>
</dbReference>
<sequence>MLFAHLKRILGLGRLRLRGPCGANDEFLLAATAQNLRKLAKIFPAPQQLRKA</sequence>
<dbReference type="AlphaFoldDB" id="A0A2P8F7W1"/>
<evidence type="ECO:0008006" key="3">
    <source>
        <dbReference type="Google" id="ProtNLM"/>
    </source>
</evidence>
<keyword evidence="2" id="KW-1185">Reference proteome</keyword>
<evidence type="ECO:0000313" key="1">
    <source>
        <dbReference type="EMBL" id="PSL17797.1"/>
    </source>
</evidence>
<accession>A0A2P8F7W1</accession>
<gene>
    <name evidence="1" type="ORF">CLV88_1147</name>
</gene>